<dbReference type="NCBIfam" id="TIGR00112">
    <property type="entry name" value="proC"/>
    <property type="match status" value="1"/>
</dbReference>
<feature type="domain" description="Pyrroline-5-carboxylate reductase catalytic N-terminal" evidence="7">
    <location>
        <begin position="8"/>
        <end position="102"/>
    </location>
</feature>
<dbReference type="PANTHER" id="PTHR11645:SF0">
    <property type="entry name" value="PYRROLINE-5-CARBOXYLATE REDUCTASE 3"/>
    <property type="match status" value="1"/>
</dbReference>
<evidence type="ECO:0000256" key="5">
    <source>
        <dbReference type="NCBIfam" id="TIGR00112"/>
    </source>
</evidence>
<dbReference type="UniPathway" id="UPA00098">
    <property type="reaction ID" value="UER00361"/>
</dbReference>
<feature type="domain" description="Pyrroline-5-carboxylate reductase dimerisation" evidence="8">
    <location>
        <begin position="164"/>
        <end position="266"/>
    </location>
</feature>
<dbReference type="STRING" id="1125712.HMPREF1316_0376"/>
<keyword evidence="4" id="KW-0963">Cytoplasm</keyword>
<dbReference type="PANTHER" id="PTHR11645">
    <property type="entry name" value="PYRROLINE-5-CARBOXYLATE REDUCTASE"/>
    <property type="match status" value="1"/>
</dbReference>
<dbReference type="InterPro" id="IPR036291">
    <property type="entry name" value="NAD(P)-bd_dom_sf"/>
</dbReference>
<gene>
    <name evidence="4 9" type="primary">proC</name>
    <name evidence="9" type="ORF">HMPREF1316_0376</name>
</gene>
<dbReference type="Gene3D" id="1.10.3730.10">
    <property type="entry name" value="ProC C-terminal domain-like"/>
    <property type="match status" value="1"/>
</dbReference>
<comment type="function">
    <text evidence="4">Catalyzes the reduction of 1-pyrroline-5-carboxylate (PCA) to L-proline.</text>
</comment>
<dbReference type="InterPro" id="IPR008927">
    <property type="entry name" value="6-PGluconate_DH-like_C_sf"/>
</dbReference>
<dbReference type="AlphaFoldDB" id="U2T6W7"/>
<evidence type="ECO:0000256" key="6">
    <source>
        <dbReference type="PIRSR" id="PIRSR000193-1"/>
    </source>
</evidence>
<comment type="catalytic activity">
    <reaction evidence="4">
        <text>L-proline + NAD(+) = (S)-1-pyrroline-5-carboxylate + NADH + 2 H(+)</text>
        <dbReference type="Rhea" id="RHEA:14105"/>
        <dbReference type="ChEBI" id="CHEBI:15378"/>
        <dbReference type="ChEBI" id="CHEBI:17388"/>
        <dbReference type="ChEBI" id="CHEBI:57540"/>
        <dbReference type="ChEBI" id="CHEBI:57945"/>
        <dbReference type="ChEBI" id="CHEBI:60039"/>
        <dbReference type="EC" id="1.5.1.2"/>
    </reaction>
</comment>
<keyword evidence="2 4" id="KW-0521">NADP</keyword>
<dbReference type="GO" id="GO:0055129">
    <property type="term" value="P:L-proline biosynthetic process"/>
    <property type="evidence" value="ECO:0007669"/>
    <property type="project" value="UniProtKB-UniRule"/>
</dbReference>
<comment type="pathway">
    <text evidence="4">Amino-acid biosynthesis; L-proline biosynthesis; L-proline from L-glutamate 5-semialdehyde: step 1/1.</text>
</comment>
<evidence type="ECO:0000313" key="10">
    <source>
        <dbReference type="Proteomes" id="UP000016638"/>
    </source>
</evidence>
<comment type="subcellular location">
    <subcellularLocation>
        <location evidence="4">Cytoplasm</location>
    </subcellularLocation>
</comment>
<evidence type="ECO:0000256" key="4">
    <source>
        <dbReference type="HAMAP-Rule" id="MF_01925"/>
    </source>
</evidence>
<dbReference type="Gene3D" id="3.40.50.720">
    <property type="entry name" value="NAD(P)-binding Rossmann-like Domain"/>
    <property type="match status" value="1"/>
</dbReference>
<dbReference type="OrthoDB" id="9805754at2"/>
<evidence type="ECO:0000256" key="3">
    <source>
        <dbReference type="ARBA" id="ARBA00023002"/>
    </source>
</evidence>
<dbReference type="EMBL" id="AWEZ01000043">
    <property type="protein sequence ID" value="ERL08784.1"/>
    <property type="molecule type" value="Genomic_DNA"/>
</dbReference>
<name>U2T6W7_9ACTN</name>
<dbReference type="InterPro" id="IPR029036">
    <property type="entry name" value="P5CR_dimer"/>
</dbReference>
<proteinExistence type="inferred from homology"/>
<reference evidence="9 10" key="1">
    <citation type="submission" date="2013-08" db="EMBL/GenBank/DDBJ databases">
        <authorList>
            <person name="Durkin A.S."/>
            <person name="Haft D.R."/>
            <person name="McCorrison J."/>
            <person name="Torralba M."/>
            <person name="Gillis M."/>
            <person name="Haft D.H."/>
            <person name="Methe B."/>
            <person name="Sutton G."/>
            <person name="Nelson K.E."/>
        </authorList>
    </citation>
    <scope>NUCLEOTIDE SEQUENCE [LARGE SCALE GENOMIC DNA]</scope>
    <source>
        <strain evidence="9 10">F0195</strain>
    </source>
</reference>
<dbReference type="Pfam" id="PF14748">
    <property type="entry name" value="P5CR_dimer"/>
    <property type="match status" value="1"/>
</dbReference>
<dbReference type="Proteomes" id="UP000016638">
    <property type="component" value="Unassembled WGS sequence"/>
</dbReference>
<dbReference type="PIRSF" id="PIRSF000193">
    <property type="entry name" value="Pyrrol-5-carb_rd"/>
    <property type="match status" value="1"/>
</dbReference>
<evidence type="ECO:0000256" key="2">
    <source>
        <dbReference type="ARBA" id="ARBA00022857"/>
    </source>
</evidence>
<dbReference type="Pfam" id="PF03807">
    <property type="entry name" value="F420_oxidored"/>
    <property type="match status" value="1"/>
</dbReference>
<sequence length="273" mass="28012">MPPSTEKTIAVLGAGAMGGSIARGLVASHTVDAAHVLACDPSQDRLDSLALLGIQTFASAQDMLAGSLDVLVVAVKPQVLPAVLEDVADKLEDRLVISIAAGVSLETLTELVPSARLVRALPNLPVQVLSGATALCLGDTATPQDGELAVALFSCLGSAHVMREDQLDAEGAVVSCGPAYVALFADLMVRAAVEHGMTAPAAREMVLSTICGVSRQLLGSGDHPRAYMERVTSPGGTTAAGLRAMEPILFDAIERGVDAALERTGQLADKGRA</sequence>
<evidence type="ECO:0000259" key="7">
    <source>
        <dbReference type="Pfam" id="PF03807"/>
    </source>
</evidence>
<protein>
    <recommendedName>
        <fullName evidence="4 5">Pyrroline-5-carboxylate reductase</fullName>
        <shortName evidence="4">P5C reductase</shortName>
        <shortName evidence="4">P5CR</shortName>
        <ecNumber evidence="4 5">1.5.1.2</ecNumber>
    </recommendedName>
    <alternativeName>
        <fullName evidence="4">PCA reductase</fullName>
    </alternativeName>
</protein>
<keyword evidence="4" id="KW-0641">Proline biosynthesis</keyword>
<keyword evidence="4" id="KW-0028">Amino-acid biosynthesis</keyword>
<dbReference type="EC" id="1.5.1.2" evidence="4 5"/>
<keyword evidence="3 4" id="KW-0560">Oxidoreductase</keyword>
<dbReference type="InterPro" id="IPR028939">
    <property type="entry name" value="P5C_Rdtase_cat_N"/>
</dbReference>
<organism evidence="9 10">
    <name type="scientific">Olsenella profusa F0195</name>
    <dbReference type="NCBI Taxonomy" id="1125712"/>
    <lineage>
        <taxon>Bacteria</taxon>
        <taxon>Bacillati</taxon>
        <taxon>Actinomycetota</taxon>
        <taxon>Coriobacteriia</taxon>
        <taxon>Coriobacteriales</taxon>
        <taxon>Atopobiaceae</taxon>
        <taxon>Olsenella</taxon>
    </lineage>
</organism>
<dbReference type="HAMAP" id="MF_01925">
    <property type="entry name" value="P5C_reductase"/>
    <property type="match status" value="1"/>
</dbReference>
<dbReference type="SUPFAM" id="SSF51735">
    <property type="entry name" value="NAD(P)-binding Rossmann-fold domains"/>
    <property type="match status" value="1"/>
</dbReference>
<comment type="caution">
    <text evidence="9">The sequence shown here is derived from an EMBL/GenBank/DDBJ whole genome shotgun (WGS) entry which is preliminary data.</text>
</comment>
<accession>U2T6W7</accession>
<dbReference type="RefSeq" id="WP_021725924.1">
    <property type="nucleotide sequence ID" value="NZ_AWEZ01000043.1"/>
</dbReference>
<feature type="binding site" evidence="6">
    <location>
        <begin position="12"/>
        <end position="17"/>
    </location>
    <ligand>
        <name>NADP(+)</name>
        <dbReference type="ChEBI" id="CHEBI:58349"/>
    </ligand>
</feature>
<dbReference type="eggNOG" id="COG0345">
    <property type="taxonomic scope" value="Bacteria"/>
</dbReference>
<feature type="binding site" evidence="6">
    <location>
        <begin position="74"/>
        <end position="77"/>
    </location>
    <ligand>
        <name>NADP(+)</name>
        <dbReference type="ChEBI" id="CHEBI:58349"/>
    </ligand>
</feature>
<dbReference type="PATRIC" id="fig|1125712.3.peg.1002"/>
<evidence type="ECO:0000259" key="8">
    <source>
        <dbReference type="Pfam" id="PF14748"/>
    </source>
</evidence>
<keyword evidence="10" id="KW-1185">Reference proteome</keyword>
<comment type="similarity">
    <text evidence="1 4">Belongs to the pyrroline-5-carboxylate reductase family.</text>
</comment>
<comment type="catalytic activity">
    <reaction evidence="4">
        <text>L-proline + NADP(+) = (S)-1-pyrroline-5-carboxylate + NADPH + 2 H(+)</text>
        <dbReference type="Rhea" id="RHEA:14109"/>
        <dbReference type="ChEBI" id="CHEBI:15378"/>
        <dbReference type="ChEBI" id="CHEBI:17388"/>
        <dbReference type="ChEBI" id="CHEBI:57783"/>
        <dbReference type="ChEBI" id="CHEBI:58349"/>
        <dbReference type="ChEBI" id="CHEBI:60039"/>
        <dbReference type="EC" id="1.5.1.2"/>
    </reaction>
</comment>
<dbReference type="GO" id="GO:0005737">
    <property type="term" value="C:cytoplasm"/>
    <property type="evidence" value="ECO:0007669"/>
    <property type="project" value="UniProtKB-SubCell"/>
</dbReference>
<evidence type="ECO:0000313" key="9">
    <source>
        <dbReference type="EMBL" id="ERL08784.1"/>
    </source>
</evidence>
<dbReference type="SUPFAM" id="SSF48179">
    <property type="entry name" value="6-phosphogluconate dehydrogenase C-terminal domain-like"/>
    <property type="match status" value="1"/>
</dbReference>
<dbReference type="InterPro" id="IPR000304">
    <property type="entry name" value="Pyrroline-COOH_reductase"/>
</dbReference>
<evidence type="ECO:0000256" key="1">
    <source>
        <dbReference type="ARBA" id="ARBA00005525"/>
    </source>
</evidence>
<dbReference type="GO" id="GO:0004735">
    <property type="term" value="F:pyrroline-5-carboxylate reductase activity"/>
    <property type="evidence" value="ECO:0007669"/>
    <property type="project" value="UniProtKB-UniRule"/>
</dbReference>